<evidence type="ECO:0000256" key="9">
    <source>
        <dbReference type="SAM" id="MobiDB-lite"/>
    </source>
</evidence>
<evidence type="ECO:0000256" key="5">
    <source>
        <dbReference type="ARBA" id="ARBA00022777"/>
    </source>
</evidence>
<accession>A0AAJ0GJQ9</accession>
<dbReference type="GO" id="GO:0004674">
    <property type="term" value="F:protein serine/threonine kinase activity"/>
    <property type="evidence" value="ECO:0007669"/>
    <property type="project" value="UniProtKB-KW"/>
</dbReference>
<keyword evidence="12" id="KW-1185">Reference proteome</keyword>
<feature type="compositionally biased region" description="Basic and acidic residues" evidence="9">
    <location>
        <begin position="243"/>
        <end position="253"/>
    </location>
</feature>
<sequence>MGSGKRQHDHVNSSNDDLTPMRHDSKQTGDAGDDSNAVTPQNGLAANHNATTSLHALDTTTAYSNPKSSTPASAGLSIKTNMRLPPPATAPFLKETPTFFETPVTSEAGFMQHHLASPTIIPILGSSLRSALSTSSIASSVSPSTASVLASPYLAAMTDITPLPSPLMRSESAGSLFRRSLDRPRTPSRSSRGSMEEQRTPVAMGSQHSSASSPPKRKKGYGSLLHDAVETSLSRVTSQPLDESSKKNKEGHGRNRSISDFVPELLQNTRQRHVTFGEGDSASFEAQEYHMQRELNLAAQRGLTVPLDAKSQRQLPSPPPSNSSVAASDEADDDEGLPDGDDQTDYLEIHCGLKNKRRKFRQLRQLGEGTFSKVVLATRQRMPQNPTPEIEDHLDPHKLVAVKIVEHGPAGGADEQRIETSLKREVEMLKSVSHPSLVHLKACEYQETRALLVLTYCPGGDLFELASQKRELLTPPMIQRIFSELICAVRYLHSNWIVHRDIKLENVLVNVSHQELATISNPLTHPTPLITLTDLGLSRRIPQPPESPLLSTRCGSEDYAAPEILLGQPYDGRQTDAWALGVLLYALMEGRLPFDAPPGKPDRSRNTHRIARCDWIWCRYGDEDGEWDPSRGEEFEGAQHCVERLLKKVRMGRKPLEDVEGYEWGEQTQRLTGVLGK</sequence>
<dbReference type="EMBL" id="JAWDJX010000001">
    <property type="protein sequence ID" value="KAK3058927.1"/>
    <property type="molecule type" value="Genomic_DNA"/>
</dbReference>
<reference evidence="11" key="1">
    <citation type="submission" date="2023-04" db="EMBL/GenBank/DDBJ databases">
        <title>Black Yeasts Isolated from many extreme environments.</title>
        <authorList>
            <person name="Coleine C."/>
            <person name="Stajich J.E."/>
            <person name="Selbmann L."/>
        </authorList>
    </citation>
    <scope>NUCLEOTIDE SEQUENCE</scope>
    <source>
        <strain evidence="11">CCFEE 5312</strain>
    </source>
</reference>
<dbReference type="Pfam" id="PF00069">
    <property type="entry name" value="Pkinase"/>
    <property type="match status" value="1"/>
</dbReference>
<dbReference type="InterPro" id="IPR008271">
    <property type="entry name" value="Ser/Thr_kinase_AS"/>
</dbReference>
<dbReference type="EC" id="2.7.11.1" evidence="1"/>
<keyword evidence="3" id="KW-0808">Transferase</keyword>
<evidence type="ECO:0000256" key="7">
    <source>
        <dbReference type="ARBA" id="ARBA00047899"/>
    </source>
</evidence>
<dbReference type="Proteomes" id="UP001271007">
    <property type="component" value="Unassembled WGS sequence"/>
</dbReference>
<organism evidence="11 12">
    <name type="scientific">Extremus antarcticus</name>
    <dbReference type="NCBI Taxonomy" id="702011"/>
    <lineage>
        <taxon>Eukaryota</taxon>
        <taxon>Fungi</taxon>
        <taxon>Dikarya</taxon>
        <taxon>Ascomycota</taxon>
        <taxon>Pezizomycotina</taxon>
        <taxon>Dothideomycetes</taxon>
        <taxon>Dothideomycetidae</taxon>
        <taxon>Mycosphaerellales</taxon>
        <taxon>Extremaceae</taxon>
        <taxon>Extremus</taxon>
    </lineage>
</organism>
<dbReference type="GO" id="GO:0005524">
    <property type="term" value="F:ATP binding"/>
    <property type="evidence" value="ECO:0007669"/>
    <property type="project" value="UniProtKB-KW"/>
</dbReference>
<feature type="region of interest" description="Disordered" evidence="9">
    <location>
        <begin position="1"/>
        <end position="44"/>
    </location>
</feature>
<dbReference type="AlphaFoldDB" id="A0AAJ0GJQ9"/>
<evidence type="ECO:0000313" key="12">
    <source>
        <dbReference type="Proteomes" id="UP001271007"/>
    </source>
</evidence>
<evidence type="ECO:0000256" key="1">
    <source>
        <dbReference type="ARBA" id="ARBA00012513"/>
    </source>
</evidence>
<feature type="region of interest" description="Disordered" evidence="9">
    <location>
        <begin position="308"/>
        <end position="345"/>
    </location>
</feature>
<evidence type="ECO:0000256" key="3">
    <source>
        <dbReference type="ARBA" id="ARBA00022679"/>
    </source>
</evidence>
<dbReference type="PANTHER" id="PTHR24343:SF324">
    <property type="entry name" value="SERINE_THREONINE-PROTEIN KINASE PRR1"/>
    <property type="match status" value="1"/>
</dbReference>
<feature type="domain" description="Protein kinase" evidence="10">
    <location>
        <begin position="360"/>
        <end position="677"/>
    </location>
</feature>
<dbReference type="PANTHER" id="PTHR24343">
    <property type="entry name" value="SERINE/THREONINE KINASE"/>
    <property type="match status" value="1"/>
</dbReference>
<proteinExistence type="predicted"/>
<keyword evidence="6" id="KW-0067">ATP-binding</keyword>
<comment type="catalytic activity">
    <reaction evidence="8">
        <text>L-seryl-[protein] + ATP = O-phospho-L-seryl-[protein] + ADP + H(+)</text>
        <dbReference type="Rhea" id="RHEA:17989"/>
        <dbReference type="Rhea" id="RHEA-COMP:9863"/>
        <dbReference type="Rhea" id="RHEA-COMP:11604"/>
        <dbReference type="ChEBI" id="CHEBI:15378"/>
        <dbReference type="ChEBI" id="CHEBI:29999"/>
        <dbReference type="ChEBI" id="CHEBI:30616"/>
        <dbReference type="ChEBI" id="CHEBI:83421"/>
        <dbReference type="ChEBI" id="CHEBI:456216"/>
        <dbReference type="EC" id="2.7.11.1"/>
    </reaction>
</comment>
<evidence type="ECO:0000313" key="11">
    <source>
        <dbReference type="EMBL" id="KAK3058927.1"/>
    </source>
</evidence>
<dbReference type="PROSITE" id="PS50011">
    <property type="entry name" value="PROTEIN_KINASE_DOM"/>
    <property type="match status" value="1"/>
</dbReference>
<protein>
    <recommendedName>
        <fullName evidence="1">non-specific serine/threonine protein kinase</fullName>
        <ecNumber evidence="1">2.7.11.1</ecNumber>
    </recommendedName>
</protein>
<keyword evidence="2" id="KW-0723">Serine/threonine-protein kinase</keyword>
<comment type="catalytic activity">
    <reaction evidence="7">
        <text>L-threonyl-[protein] + ATP = O-phospho-L-threonyl-[protein] + ADP + H(+)</text>
        <dbReference type="Rhea" id="RHEA:46608"/>
        <dbReference type="Rhea" id="RHEA-COMP:11060"/>
        <dbReference type="Rhea" id="RHEA-COMP:11605"/>
        <dbReference type="ChEBI" id="CHEBI:15378"/>
        <dbReference type="ChEBI" id="CHEBI:30013"/>
        <dbReference type="ChEBI" id="CHEBI:30616"/>
        <dbReference type="ChEBI" id="CHEBI:61977"/>
        <dbReference type="ChEBI" id="CHEBI:456216"/>
        <dbReference type="EC" id="2.7.11.1"/>
    </reaction>
</comment>
<dbReference type="PROSITE" id="PS00108">
    <property type="entry name" value="PROTEIN_KINASE_ST"/>
    <property type="match status" value="1"/>
</dbReference>
<dbReference type="FunFam" id="1.10.510.10:FF:000640">
    <property type="entry name" value="Serine/threonine-protein kinase PRR1"/>
    <property type="match status" value="1"/>
</dbReference>
<evidence type="ECO:0000256" key="4">
    <source>
        <dbReference type="ARBA" id="ARBA00022741"/>
    </source>
</evidence>
<dbReference type="SUPFAM" id="SSF56112">
    <property type="entry name" value="Protein kinase-like (PK-like)"/>
    <property type="match status" value="1"/>
</dbReference>
<evidence type="ECO:0000259" key="10">
    <source>
        <dbReference type="PROSITE" id="PS50011"/>
    </source>
</evidence>
<evidence type="ECO:0000256" key="6">
    <source>
        <dbReference type="ARBA" id="ARBA00022840"/>
    </source>
</evidence>
<dbReference type="GO" id="GO:0005938">
    <property type="term" value="C:cell cortex"/>
    <property type="evidence" value="ECO:0007669"/>
    <property type="project" value="TreeGrafter"/>
</dbReference>
<dbReference type="SMART" id="SM00220">
    <property type="entry name" value="S_TKc"/>
    <property type="match status" value="1"/>
</dbReference>
<dbReference type="Gene3D" id="1.10.510.10">
    <property type="entry name" value="Transferase(Phosphotransferase) domain 1"/>
    <property type="match status" value="1"/>
</dbReference>
<feature type="compositionally biased region" description="Polar residues" evidence="9">
    <location>
        <begin position="231"/>
        <end position="242"/>
    </location>
</feature>
<comment type="caution">
    <text evidence="11">The sequence shown here is derived from an EMBL/GenBank/DDBJ whole genome shotgun (WGS) entry which is preliminary data.</text>
</comment>
<feature type="compositionally biased region" description="Acidic residues" evidence="9">
    <location>
        <begin position="329"/>
        <end position="345"/>
    </location>
</feature>
<dbReference type="InterPro" id="IPR000719">
    <property type="entry name" value="Prot_kinase_dom"/>
</dbReference>
<name>A0AAJ0GJQ9_9PEZI</name>
<evidence type="ECO:0000256" key="2">
    <source>
        <dbReference type="ARBA" id="ARBA00022527"/>
    </source>
</evidence>
<feature type="region of interest" description="Disordered" evidence="9">
    <location>
        <begin position="172"/>
        <end position="264"/>
    </location>
</feature>
<dbReference type="InterPro" id="IPR011009">
    <property type="entry name" value="Kinase-like_dom_sf"/>
</dbReference>
<evidence type="ECO:0000256" key="8">
    <source>
        <dbReference type="ARBA" id="ARBA00048679"/>
    </source>
</evidence>
<gene>
    <name evidence="11" type="ORF">LTR09_000492</name>
</gene>
<keyword evidence="4" id="KW-0547">Nucleotide-binding</keyword>
<keyword evidence="5" id="KW-0418">Kinase</keyword>